<gene>
    <name evidence="2" type="ORF">GCM10009720_29230</name>
</gene>
<dbReference type="Proteomes" id="UP001501461">
    <property type="component" value="Unassembled WGS sequence"/>
</dbReference>
<protein>
    <recommendedName>
        <fullName evidence="4">NADH dehydrogenase subunit 6</fullName>
    </recommendedName>
</protein>
<feature type="transmembrane region" description="Helical" evidence="1">
    <location>
        <begin position="26"/>
        <end position="42"/>
    </location>
</feature>
<sequence length="52" mass="5663">MWLLLIIVGIVMVVFGVMVEAAQLLIWLGVILAAISVIMWIVRNVSRAGKGV</sequence>
<comment type="caution">
    <text evidence="2">The sequence shown here is derived from an EMBL/GenBank/DDBJ whole genome shotgun (WGS) entry which is preliminary data.</text>
</comment>
<evidence type="ECO:0000256" key="1">
    <source>
        <dbReference type="SAM" id="Phobius"/>
    </source>
</evidence>
<organism evidence="2 3">
    <name type="scientific">Yaniella flava</name>
    <dbReference type="NCBI Taxonomy" id="287930"/>
    <lineage>
        <taxon>Bacteria</taxon>
        <taxon>Bacillati</taxon>
        <taxon>Actinomycetota</taxon>
        <taxon>Actinomycetes</taxon>
        <taxon>Micrococcales</taxon>
        <taxon>Micrococcaceae</taxon>
        <taxon>Yaniella</taxon>
    </lineage>
</organism>
<keyword evidence="1" id="KW-0472">Membrane</keyword>
<evidence type="ECO:0000313" key="3">
    <source>
        <dbReference type="Proteomes" id="UP001501461"/>
    </source>
</evidence>
<proteinExistence type="predicted"/>
<reference evidence="2 3" key="1">
    <citation type="journal article" date="2019" name="Int. J. Syst. Evol. Microbiol.">
        <title>The Global Catalogue of Microorganisms (GCM) 10K type strain sequencing project: providing services to taxonomists for standard genome sequencing and annotation.</title>
        <authorList>
            <consortium name="The Broad Institute Genomics Platform"/>
            <consortium name="The Broad Institute Genome Sequencing Center for Infectious Disease"/>
            <person name="Wu L."/>
            <person name="Ma J."/>
        </authorList>
    </citation>
    <scope>NUCLEOTIDE SEQUENCE [LARGE SCALE GENOMIC DNA]</scope>
    <source>
        <strain evidence="2 3">JCM 13595</strain>
    </source>
</reference>
<keyword evidence="1" id="KW-0812">Transmembrane</keyword>
<evidence type="ECO:0008006" key="4">
    <source>
        <dbReference type="Google" id="ProtNLM"/>
    </source>
</evidence>
<name>A0ABN2UZ53_9MICC</name>
<accession>A0ABN2UZ53</accession>
<dbReference type="RefSeq" id="WP_343960116.1">
    <property type="nucleotide sequence ID" value="NZ_BAAAMN010000072.1"/>
</dbReference>
<keyword evidence="1" id="KW-1133">Transmembrane helix</keyword>
<evidence type="ECO:0000313" key="2">
    <source>
        <dbReference type="EMBL" id="GAA2046514.1"/>
    </source>
</evidence>
<keyword evidence="3" id="KW-1185">Reference proteome</keyword>
<dbReference type="EMBL" id="BAAAMN010000072">
    <property type="protein sequence ID" value="GAA2046514.1"/>
    <property type="molecule type" value="Genomic_DNA"/>
</dbReference>